<name>A0AAD7I584_9AGAR</name>
<dbReference type="Gene3D" id="1.25.40.10">
    <property type="entry name" value="Tetratricopeptide repeat domain"/>
    <property type="match status" value="1"/>
</dbReference>
<accession>A0AAD7I584</accession>
<evidence type="ECO:0000313" key="2">
    <source>
        <dbReference type="Proteomes" id="UP001215280"/>
    </source>
</evidence>
<evidence type="ECO:0000313" key="1">
    <source>
        <dbReference type="EMBL" id="KAJ7735380.1"/>
    </source>
</evidence>
<sequence length="269" mass="29449">MILRRINVFFNSSENDRQIPCVYLSAYYICSGQVKDALDICYSAVPLAEQSGDVPQLTEVLVRLSQIHRQLGHSSRALKYVREGCRAAKSAACILVKARALRQYTCCCACIGDYAQSMKLCTEARPILAALGMGDLCNAIYRNLLNLQAQVHHFQTDYVLARDLNILLVGTPGEQRTQEKVSEAFARMNIAGSDIRMGRSNDPSVGQNIEMARCLMAGTSYKLGMAGCDLTLADVAFAKQDTRNAMHLSFVLFALALRVGDLAATPGTP</sequence>
<reference evidence="1" key="1">
    <citation type="submission" date="2023-03" db="EMBL/GenBank/DDBJ databases">
        <title>Massive genome expansion in bonnet fungi (Mycena s.s.) driven by repeated elements and novel gene families across ecological guilds.</title>
        <authorList>
            <consortium name="Lawrence Berkeley National Laboratory"/>
            <person name="Harder C.B."/>
            <person name="Miyauchi S."/>
            <person name="Viragh M."/>
            <person name="Kuo A."/>
            <person name="Thoen E."/>
            <person name="Andreopoulos B."/>
            <person name="Lu D."/>
            <person name="Skrede I."/>
            <person name="Drula E."/>
            <person name="Henrissat B."/>
            <person name="Morin E."/>
            <person name="Kohler A."/>
            <person name="Barry K."/>
            <person name="LaButti K."/>
            <person name="Morin E."/>
            <person name="Salamov A."/>
            <person name="Lipzen A."/>
            <person name="Mereny Z."/>
            <person name="Hegedus B."/>
            <person name="Baldrian P."/>
            <person name="Stursova M."/>
            <person name="Weitz H."/>
            <person name="Taylor A."/>
            <person name="Grigoriev I.V."/>
            <person name="Nagy L.G."/>
            <person name="Martin F."/>
            <person name="Kauserud H."/>
        </authorList>
    </citation>
    <scope>NUCLEOTIDE SEQUENCE</scope>
    <source>
        <strain evidence="1">CBHHK188m</strain>
    </source>
</reference>
<dbReference type="InterPro" id="IPR011990">
    <property type="entry name" value="TPR-like_helical_dom_sf"/>
</dbReference>
<protein>
    <submittedName>
        <fullName evidence="1">Uncharacterized protein</fullName>
    </submittedName>
</protein>
<keyword evidence="2" id="KW-1185">Reference proteome</keyword>
<dbReference type="SUPFAM" id="SSF48452">
    <property type="entry name" value="TPR-like"/>
    <property type="match status" value="1"/>
</dbReference>
<dbReference type="EMBL" id="JARJLG010000155">
    <property type="protein sequence ID" value="KAJ7735380.1"/>
    <property type="molecule type" value="Genomic_DNA"/>
</dbReference>
<proteinExistence type="predicted"/>
<dbReference type="AlphaFoldDB" id="A0AAD7I584"/>
<comment type="caution">
    <text evidence="1">The sequence shown here is derived from an EMBL/GenBank/DDBJ whole genome shotgun (WGS) entry which is preliminary data.</text>
</comment>
<dbReference type="Proteomes" id="UP001215280">
    <property type="component" value="Unassembled WGS sequence"/>
</dbReference>
<gene>
    <name evidence="1" type="ORF">DFH07DRAFT_967189</name>
</gene>
<organism evidence="1 2">
    <name type="scientific">Mycena maculata</name>
    <dbReference type="NCBI Taxonomy" id="230809"/>
    <lineage>
        <taxon>Eukaryota</taxon>
        <taxon>Fungi</taxon>
        <taxon>Dikarya</taxon>
        <taxon>Basidiomycota</taxon>
        <taxon>Agaricomycotina</taxon>
        <taxon>Agaricomycetes</taxon>
        <taxon>Agaricomycetidae</taxon>
        <taxon>Agaricales</taxon>
        <taxon>Marasmiineae</taxon>
        <taxon>Mycenaceae</taxon>
        <taxon>Mycena</taxon>
    </lineage>
</organism>